<evidence type="ECO:0000256" key="1">
    <source>
        <dbReference type="ARBA" id="ARBA00004123"/>
    </source>
</evidence>
<dbReference type="Pfam" id="PF24140">
    <property type="entry name" value="TPR_TNPO3_IPO13_3rd"/>
    <property type="match status" value="1"/>
</dbReference>
<evidence type="ECO:0000313" key="7">
    <source>
        <dbReference type="Proteomes" id="UP001362899"/>
    </source>
</evidence>
<name>A0AAV5RI48_STABA</name>
<keyword evidence="3" id="KW-0813">Transport</keyword>
<protein>
    <submittedName>
        <fullName evidence="6">Uncharacterized protein</fullName>
    </submittedName>
</protein>
<dbReference type="InterPro" id="IPR057942">
    <property type="entry name" value="TPR_TNPO3_IPO13_3rd"/>
</dbReference>
<dbReference type="GO" id="GO:0005634">
    <property type="term" value="C:nucleus"/>
    <property type="evidence" value="ECO:0007669"/>
    <property type="project" value="UniProtKB-SubCell"/>
</dbReference>
<dbReference type="EMBL" id="BTGC01000003">
    <property type="protein sequence ID" value="GMM50772.1"/>
    <property type="molecule type" value="Genomic_DNA"/>
</dbReference>
<evidence type="ECO:0000256" key="4">
    <source>
        <dbReference type="ARBA" id="ARBA00022927"/>
    </source>
</evidence>
<evidence type="ECO:0000313" key="6">
    <source>
        <dbReference type="EMBL" id="GMM50772.1"/>
    </source>
</evidence>
<dbReference type="PANTHER" id="PTHR12363:SF33">
    <property type="entry name" value="IMPORTIN-13"/>
    <property type="match status" value="1"/>
</dbReference>
<dbReference type="InterPro" id="IPR016024">
    <property type="entry name" value="ARM-type_fold"/>
</dbReference>
<dbReference type="PANTHER" id="PTHR12363">
    <property type="entry name" value="TRANSPORTIN 3 AND IMPORTIN 13"/>
    <property type="match status" value="1"/>
</dbReference>
<dbReference type="Proteomes" id="UP001362899">
    <property type="component" value="Unassembled WGS sequence"/>
</dbReference>
<dbReference type="InterPro" id="IPR011989">
    <property type="entry name" value="ARM-like"/>
</dbReference>
<keyword evidence="4" id="KW-0653">Protein transport</keyword>
<dbReference type="SUPFAM" id="SSF48371">
    <property type="entry name" value="ARM repeat"/>
    <property type="match status" value="1"/>
</dbReference>
<sequence>MNTDVNVLFELIKIIQTPQNNQETFRNAQRQLQSVQKSNEGWEVAKVLLSSPDNQAQFIGAQTFLVQLNERKNLPPLNVVQQDLIQSLQSCVQLGYSSFVTRKVVSAVAKQFMSSADWNDCPHLVLNILPLNLACEFFQFLIEYSELDTKIPNETLKNGIKQKLSVPCALLYKILDETDLKCKEAIEVYVSYCNYFFEEFKPLLPKLLNHLFIPEFVVDATSAVKELYQNFRRLWPVSYKKQLAVVFSNVQQVPADYVDDEAFLAVVGLIVDVCMEDFTEFTNMYPLLASLAGSPYHIVDDPLAFPILGFWNQYVEEAISGGMESSAIEFIKPVISSYWPRVKLYSELSNSDLNEFTGFRRDYTDFLELSYQLVGSEMFEHLTYVVLNSIEHANKVNNPDEIDWFSIENALYCLNSLSDIIGEDYKGDRPEFESIQRIFQSDLWLILPQCKNFRVKQTAVNAIGCFVDFFQTKEGQPFLATTLNYLFTCLESPSLQISASKSIQKLCRNCRDLLTNEIPVFLSVYERIRNYLEPLCNARTVSGIGYVIQAVPDLESKIQIITLLIRTIFTTEIIEFVDPSASESQNFTQAGISAGVNDQRELELVKLHCLAAAGKSLQDPDSISFEKAQALKSFYSSNELAISTHNELEGIVYSCLQSDDPEIIDSVCEIIKTGIPEPAGVFVFSKSFIIEFIRQKSLICTPDTSIPILELAKFLVCTQLSGQKSRQTTGLDDTELCILIGILYNRRGETSAALDVLTEIQRTCNYRGIQITSLQGALEMIVGVAIPSAGSSDRFILRSASTFLKEFLSVRVEISPVICENLMATLLNQISGNASRSDLTYTVDIFKLFISCHQLQATVWLKKYLIDDPLNEVIGSQELKTRTDFVSQVLLLKGSSRTQQIILKFWLLCRGIPETYEPIK</sequence>
<comment type="similarity">
    <text evidence="2">Belongs to the importin beta family.</text>
</comment>
<reference evidence="6 7" key="1">
    <citation type="journal article" date="2023" name="Elife">
        <title>Identification of key yeast species and microbe-microbe interactions impacting larval growth of Drosophila in the wild.</title>
        <authorList>
            <person name="Mure A."/>
            <person name="Sugiura Y."/>
            <person name="Maeda R."/>
            <person name="Honda K."/>
            <person name="Sakurai N."/>
            <person name="Takahashi Y."/>
            <person name="Watada M."/>
            <person name="Katoh T."/>
            <person name="Gotoh A."/>
            <person name="Gotoh Y."/>
            <person name="Taniguchi I."/>
            <person name="Nakamura K."/>
            <person name="Hayashi T."/>
            <person name="Katayama T."/>
            <person name="Uemura T."/>
            <person name="Hattori Y."/>
        </authorList>
    </citation>
    <scope>NUCLEOTIDE SEQUENCE [LARGE SCALE GENOMIC DNA]</scope>
    <source>
        <strain evidence="6 7">SB-73</strain>
    </source>
</reference>
<accession>A0AAV5RI48</accession>
<dbReference type="Gene3D" id="1.25.10.10">
    <property type="entry name" value="Leucine-rich Repeat Variant"/>
    <property type="match status" value="1"/>
</dbReference>
<evidence type="ECO:0000256" key="5">
    <source>
        <dbReference type="ARBA" id="ARBA00023242"/>
    </source>
</evidence>
<organism evidence="6 7">
    <name type="scientific">Starmerella bacillaris</name>
    <name type="common">Yeast</name>
    <name type="synonym">Candida zemplinina</name>
    <dbReference type="NCBI Taxonomy" id="1247836"/>
    <lineage>
        <taxon>Eukaryota</taxon>
        <taxon>Fungi</taxon>
        <taxon>Dikarya</taxon>
        <taxon>Ascomycota</taxon>
        <taxon>Saccharomycotina</taxon>
        <taxon>Dipodascomycetes</taxon>
        <taxon>Dipodascales</taxon>
        <taxon>Trichomonascaceae</taxon>
        <taxon>Starmerella</taxon>
    </lineage>
</organism>
<dbReference type="InterPro" id="IPR051345">
    <property type="entry name" value="Importin_beta-like_NTR"/>
</dbReference>
<gene>
    <name evidence="6" type="ORF">DASB73_017300</name>
</gene>
<dbReference type="AlphaFoldDB" id="A0AAV5RI48"/>
<dbReference type="GO" id="GO:0006606">
    <property type="term" value="P:protein import into nucleus"/>
    <property type="evidence" value="ECO:0007669"/>
    <property type="project" value="TreeGrafter"/>
</dbReference>
<keyword evidence="5" id="KW-0539">Nucleus</keyword>
<evidence type="ECO:0000256" key="3">
    <source>
        <dbReference type="ARBA" id="ARBA00022448"/>
    </source>
</evidence>
<dbReference type="GO" id="GO:0005737">
    <property type="term" value="C:cytoplasm"/>
    <property type="evidence" value="ECO:0007669"/>
    <property type="project" value="TreeGrafter"/>
</dbReference>
<proteinExistence type="inferred from homology"/>
<keyword evidence="7" id="KW-1185">Reference proteome</keyword>
<comment type="caution">
    <text evidence="6">The sequence shown here is derived from an EMBL/GenBank/DDBJ whole genome shotgun (WGS) entry which is preliminary data.</text>
</comment>
<evidence type="ECO:0000256" key="2">
    <source>
        <dbReference type="ARBA" id="ARBA00007991"/>
    </source>
</evidence>
<comment type="subcellular location">
    <subcellularLocation>
        <location evidence="1">Nucleus</location>
    </subcellularLocation>
</comment>